<organism evidence="9 12">
    <name type="scientific">Aeromicrobium tamlense</name>
    <dbReference type="NCBI Taxonomy" id="375541"/>
    <lineage>
        <taxon>Bacteria</taxon>
        <taxon>Bacillati</taxon>
        <taxon>Actinomycetota</taxon>
        <taxon>Actinomycetes</taxon>
        <taxon>Propionibacteriales</taxon>
        <taxon>Nocardioidaceae</taxon>
        <taxon>Aeromicrobium</taxon>
    </lineage>
</organism>
<evidence type="ECO:0000256" key="4">
    <source>
        <dbReference type="ARBA" id="ARBA00022692"/>
    </source>
</evidence>
<evidence type="ECO:0000256" key="3">
    <source>
        <dbReference type="ARBA" id="ARBA00022679"/>
    </source>
</evidence>
<dbReference type="RefSeq" id="WP_179427157.1">
    <property type="nucleotide sequence ID" value="NZ_BAAAMP010000002.1"/>
</dbReference>
<feature type="transmembrane region" description="Helical" evidence="7">
    <location>
        <begin position="60"/>
        <end position="78"/>
    </location>
</feature>
<evidence type="ECO:0000256" key="7">
    <source>
        <dbReference type="SAM" id="Phobius"/>
    </source>
</evidence>
<reference evidence="10 11" key="1">
    <citation type="submission" date="2020-07" db="EMBL/GenBank/DDBJ databases">
        <title>Sequencing the genomes of 1000 actinobacteria strains.</title>
        <authorList>
            <person name="Klenk H.-P."/>
        </authorList>
    </citation>
    <scope>NUCLEOTIDE SEQUENCE [LARGE SCALE GENOMIC DNA]</scope>
    <source>
        <strain evidence="10 11">DSM 19087</strain>
    </source>
</reference>
<evidence type="ECO:0000256" key="1">
    <source>
        <dbReference type="ARBA" id="ARBA00004141"/>
    </source>
</evidence>
<feature type="transmembrane region" description="Helical" evidence="7">
    <location>
        <begin position="98"/>
        <end position="118"/>
    </location>
</feature>
<gene>
    <name evidence="10" type="ORF">BJ975_002849</name>
    <name evidence="9" type="ORF">IDH50_06490</name>
</gene>
<dbReference type="GO" id="GO:0016020">
    <property type="term" value="C:membrane"/>
    <property type="evidence" value="ECO:0007669"/>
    <property type="project" value="UniProtKB-SubCell"/>
</dbReference>
<evidence type="ECO:0000313" key="11">
    <source>
        <dbReference type="Proteomes" id="UP000587211"/>
    </source>
</evidence>
<dbReference type="NCBIfam" id="TIGR03025">
    <property type="entry name" value="EPS_sugtrans"/>
    <property type="match status" value="1"/>
</dbReference>
<feature type="transmembrane region" description="Helical" evidence="7">
    <location>
        <begin position="28"/>
        <end position="48"/>
    </location>
</feature>
<feature type="transmembrane region" description="Helical" evidence="7">
    <location>
        <begin position="124"/>
        <end position="143"/>
    </location>
</feature>
<feature type="domain" description="Bacterial sugar transferase" evidence="8">
    <location>
        <begin position="296"/>
        <end position="484"/>
    </location>
</feature>
<keyword evidence="3 9" id="KW-0808">Transferase</keyword>
<keyword evidence="6 7" id="KW-0472">Membrane</keyword>
<dbReference type="EMBL" id="JACBZN010000001">
    <property type="protein sequence ID" value="NYI39474.1"/>
    <property type="molecule type" value="Genomic_DNA"/>
</dbReference>
<keyword evidence="5 7" id="KW-1133">Transmembrane helix</keyword>
<dbReference type="Pfam" id="PF02397">
    <property type="entry name" value="Bac_transf"/>
    <property type="match status" value="1"/>
</dbReference>
<evidence type="ECO:0000256" key="6">
    <source>
        <dbReference type="ARBA" id="ARBA00023136"/>
    </source>
</evidence>
<dbReference type="Proteomes" id="UP000587211">
    <property type="component" value="Unassembled WGS sequence"/>
</dbReference>
<feature type="transmembrane region" description="Helical" evidence="7">
    <location>
        <begin position="297"/>
        <end position="322"/>
    </location>
</feature>
<proteinExistence type="inferred from homology"/>
<dbReference type="Proteomes" id="UP000659061">
    <property type="component" value="Unassembled WGS sequence"/>
</dbReference>
<comment type="subcellular location">
    <subcellularLocation>
        <location evidence="1">Membrane</location>
        <topology evidence="1">Multi-pass membrane protein</topology>
    </subcellularLocation>
</comment>
<evidence type="ECO:0000259" key="8">
    <source>
        <dbReference type="Pfam" id="PF02397"/>
    </source>
</evidence>
<accession>A0A8I0FYV3</accession>
<dbReference type="GO" id="GO:0016780">
    <property type="term" value="F:phosphotransferase activity, for other substituted phosphate groups"/>
    <property type="evidence" value="ECO:0007669"/>
    <property type="project" value="TreeGrafter"/>
</dbReference>
<keyword evidence="4 7" id="KW-0812">Transmembrane</keyword>
<dbReference type="Pfam" id="PF13727">
    <property type="entry name" value="CoA_binding_3"/>
    <property type="match status" value="1"/>
</dbReference>
<dbReference type="InterPro" id="IPR003362">
    <property type="entry name" value="Bact_transf"/>
</dbReference>
<dbReference type="PANTHER" id="PTHR30576:SF10">
    <property type="entry name" value="SLL5057 PROTEIN"/>
    <property type="match status" value="1"/>
</dbReference>
<name>A0A8I0FYV3_9ACTN</name>
<evidence type="ECO:0000313" key="10">
    <source>
        <dbReference type="EMBL" id="NYI39474.1"/>
    </source>
</evidence>
<evidence type="ECO:0000256" key="2">
    <source>
        <dbReference type="ARBA" id="ARBA00006464"/>
    </source>
</evidence>
<comment type="similarity">
    <text evidence="2">Belongs to the bacterial sugar transferase family.</text>
</comment>
<dbReference type="InterPro" id="IPR017475">
    <property type="entry name" value="EPS_sugar_tfrase"/>
</dbReference>
<sequence>MARAEDAIQRLLRPEGLSATRRQYVRRVAVSDLLVLLVVIFSSEYAWLGRQADQIDAQFGLGYTKFGILLALGWWLALRLAGTRERHVMGSAAEYQRIVHATVTVFGVIAIVAVLLEFNLSRGYLALAFPCGLLGLLLTRRAWRRWRRRQVLRGRFVENVLVVGLPDNAREIAGWFSQHPAEGLRVTGVWRPADATESQWLRVGQQFIPVMGRARSLQSAVHLSDADAVIVSATDELGHHGLRDLTWDLEAAGIEMLLSPNLLAVAGSRISMREVAGMPLVAVKEPQYAEAGNWPKLVFDWCGAAALLIATSPLFVVTALAIRLSSPGPVFYRQERVGRDGAPFQMIKFRSMRVGADAELARLLEEQGTADRPLFKVEDDPRITRVGRFIRRYSIDELPQLLNVIRGDMSLVGPRPQREGEVALYDRAALRRLRVRPGMTGLWQVSGRSNLSWDEAIALDMHYVENWTLMGDLQILTRTVRAVLAKDGAV</sequence>
<evidence type="ECO:0000256" key="5">
    <source>
        <dbReference type="ARBA" id="ARBA00022989"/>
    </source>
</evidence>
<protein>
    <submittedName>
        <fullName evidence="10">Exopolysaccharide biosynthesis polyprenyl glycosylphosphotransferase</fullName>
    </submittedName>
    <submittedName>
        <fullName evidence="9">Sugar transferase</fullName>
    </submittedName>
</protein>
<dbReference type="AlphaFoldDB" id="A0A8I0FYV3"/>
<evidence type="ECO:0000313" key="12">
    <source>
        <dbReference type="Proteomes" id="UP000659061"/>
    </source>
</evidence>
<reference evidence="9" key="2">
    <citation type="submission" date="2020-09" db="EMBL/GenBank/DDBJ databases">
        <title>Novel species in genus Aeromicrobium.</title>
        <authorList>
            <person name="Zhang G."/>
        </authorList>
    </citation>
    <scope>NUCLEOTIDE SEQUENCE</scope>
    <source>
        <strain evidence="9">SSW1-57</strain>
    </source>
</reference>
<comment type="caution">
    <text evidence="9">The sequence shown here is derived from an EMBL/GenBank/DDBJ whole genome shotgun (WGS) entry which is preliminary data.</text>
</comment>
<keyword evidence="11" id="KW-1185">Reference proteome</keyword>
<dbReference type="EMBL" id="JACWMT010000001">
    <property type="protein sequence ID" value="MBD1269869.1"/>
    <property type="molecule type" value="Genomic_DNA"/>
</dbReference>
<dbReference type="PANTHER" id="PTHR30576">
    <property type="entry name" value="COLANIC BIOSYNTHESIS UDP-GLUCOSE LIPID CARRIER TRANSFERASE"/>
    <property type="match status" value="1"/>
</dbReference>
<evidence type="ECO:0000313" key="9">
    <source>
        <dbReference type="EMBL" id="MBD1269869.1"/>
    </source>
</evidence>